<accession>A0ABC8TLC7</accession>
<protein>
    <submittedName>
        <fullName evidence="2">Uncharacterized protein</fullName>
    </submittedName>
</protein>
<feature type="region of interest" description="Disordered" evidence="1">
    <location>
        <begin position="50"/>
        <end position="118"/>
    </location>
</feature>
<name>A0ABC8TLC7_9AQUA</name>
<evidence type="ECO:0000256" key="1">
    <source>
        <dbReference type="SAM" id="MobiDB-lite"/>
    </source>
</evidence>
<feature type="compositionally biased region" description="Polar residues" evidence="1">
    <location>
        <begin position="50"/>
        <end position="59"/>
    </location>
</feature>
<evidence type="ECO:0000313" key="2">
    <source>
        <dbReference type="EMBL" id="CAK9170019.1"/>
    </source>
</evidence>
<dbReference type="AlphaFoldDB" id="A0ABC8TLC7"/>
<sequence length="143" mass="16008">MRMQTVPSGLLLVNVKRILSIWLVLKRMVDIVGRAAMRAHLSDHFPRRSSYSFRRQGSSGRIWDNRPELKGGGSHATTYSESTQEPRFDNERFNNLNPSVASASSGPERKVHHSVASAPRSEHKVQRCAFAAILRRCVGSHAS</sequence>
<dbReference type="Proteomes" id="UP001642360">
    <property type="component" value="Unassembled WGS sequence"/>
</dbReference>
<comment type="caution">
    <text evidence="2">The sequence shown here is derived from an EMBL/GenBank/DDBJ whole genome shotgun (WGS) entry which is preliminary data.</text>
</comment>
<dbReference type="Pfam" id="PF15697">
    <property type="entry name" value="DUF4666"/>
    <property type="match status" value="1"/>
</dbReference>
<feature type="compositionally biased region" description="Polar residues" evidence="1">
    <location>
        <begin position="93"/>
        <end position="105"/>
    </location>
</feature>
<dbReference type="InterPro" id="IPR031421">
    <property type="entry name" value="DUF4666"/>
</dbReference>
<gene>
    <name evidence="2" type="ORF">ILEXP_LOCUS39506</name>
</gene>
<dbReference type="EMBL" id="CAUOFW020005414">
    <property type="protein sequence ID" value="CAK9170019.1"/>
    <property type="molecule type" value="Genomic_DNA"/>
</dbReference>
<evidence type="ECO:0000313" key="3">
    <source>
        <dbReference type="Proteomes" id="UP001642360"/>
    </source>
</evidence>
<proteinExistence type="predicted"/>
<keyword evidence="3" id="KW-1185">Reference proteome</keyword>
<organism evidence="2 3">
    <name type="scientific">Ilex paraguariensis</name>
    <name type="common">yerba mate</name>
    <dbReference type="NCBI Taxonomy" id="185542"/>
    <lineage>
        <taxon>Eukaryota</taxon>
        <taxon>Viridiplantae</taxon>
        <taxon>Streptophyta</taxon>
        <taxon>Embryophyta</taxon>
        <taxon>Tracheophyta</taxon>
        <taxon>Spermatophyta</taxon>
        <taxon>Magnoliopsida</taxon>
        <taxon>eudicotyledons</taxon>
        <taxon>Gunneridae</taxon>
        <taxon>Pentapetalae</taxon>
        <taxon>asterids</taxon>
        <taxon>campanulids</taxon>
        <taxon>Aquifoliales</taxon>
        <taxon>Aquifoliaceae</taxon>
        <taxon>Ilex</taxon>
    </lineage>
</organism>
<reference evidence="2 3" key="1">
    <citation type="submission" date="2024-02" db="EMBL/GenBank/DDBJ databases">
        <authorList>
            <person name="Vignale AGUSTIN F."/>
            <person name="Sosa J E."/>
            <person name="Modenutti C."/>
        </authorList>
    </citation>
    <scope>NUCLEOTIDE SEQUENCE [LARGE SCALE GENOMIC DNA]</scope>
</reference>